<protein>
    <submittedName>
        <fullName evidence="9">SLC13 family permease</fullName>
    </submittedName>
</protein>
<dbReference type="Proteomes" id="UP000288096">
    <property type="component" value="Unassembled WGS sequence"/>
</dbReference>
<feature type="transmembrane region" description="Helical" evidence="7">
    <location>
        <begin position="402"/>
        <end position="433"/>
    </location>
</feature>
<dbReference type="AlphaFoldDB" id="A0A401G4J2"/>
<evidence type="ECO:0000256" key="7">
    <source>
        <dbReference type="SAM" id="Phobius"/>
    </source>
</evidence>
<dbReference type="EMBL" id="BEXT01000001">
    <property type="protein sequence ID" value="GBC64136.1"/>
    <property type="molecule type" value="Genomic_DNA"/>
</dbReference>
<dbReference type="InterPro" id="IPR006037">
    <property type="entry name" value="RCK_C"/>
</dbReference>
<evidence type="ECO:0000313" key="9">
    <source>
        <dbReference type="EMBL" id="GBC64136.1"/>
    </source>
</evidence>
<sequence>MDVWIVSIILLVTVFLLVSEKIAVDVTAIGIMAILSLTGILTPVEAVAGFANPAVITVAAMFLISQGMIRTGAVELLSEKVIGLAGGSAPRAMLLVILTGAVASAFINNTPVVVLFIPVIMRMCCRFDLSPSQYLIPMSYASILAGTCTLIGTSTNIIVSDLSARFGYGAFSMFELSKVGIPVAIMGILFLILAAPRLMPGNPNPACELSQSGRKKYLTELRVKPGSQFAGRSPAEVFSTDYPTLDVIEVIRSAHVLYPARDRITLRDSDLLLVKGDVNDMVRLIREEGLDLPHANHQEGLTEEAAEHVTVEVIVPPQSALIGGRLRESFLFRNPDFQVIGVERSGLHYAERKIPEIRLRTGDILLVWLPWKRLGELRAKSDIIVVEDVHHRILHKDRAGRAALIFGGLIVLASTGTLNIMVAALAAVFMMLVTRCLQSRDAYRALQGDVLVLIAGTIALGSAMEKTGASQLYAELFLGLFSALPPALILGGFMLLTSISTQILSNNATAVLLLPIAVSTALKMGVDPRPFIVAVCFGASACFATPIGYQTNLLVYGPGGYRFTDYMKLGIPLNVMIIITGTWLIPYFWPF</sequence>
<feature type="transmembrane region" description="Helical" evidence="7">
    <location>
        <begin position="569"/>
        <end position="589"/>
    </location>
</feature>
<dbReference type="InterPro" id="IPR036721">
    <property type="entry name" value="RCK_C_sf"/>
</dbReference>
<feature type="transmembrane region" description="Helical" evidence="7">
    <location>
        <begin position="531"/>
        <end position="549"/>
    </location>
</feature>
<name>A0A401G4J2_9BACT</name>
<evidence type="ECO:0000256" key="3">
    <source>
        <dbReference type="ARBA" id="ARBA00022692"/>
    </source>
</evidence>
<evidence type="ECO:0000313" key="10">
    <source>
        <dbReference type="Proteomes" id="UP000288096"/>
    </source>
</evidence>
<feature type="transmembrane region" description="Helical" evidence="7">
    <location>
        <begin position="29"/>
        <end position="47"/>
    </location>
</feature>
<keyword evidence="10" id="KW-1185">Reference proteome</keyword>
<dbReference type="GO" id="GO:0006813">
    <property type="term" value="P:potassium ion transport"/>
    <property type="evidence" value="ECO:0007669"/>
    <property type="project" value="InterPro"/>
</dbReference>
<evidence type="ECO:0000256" key="1">
    <source>
        <dbReference type="ARBA" id="ARBA00004141"/>
    </source>
</evidence>
<dbReference type="GO" id="GO:0008324">
    <property type="term" value="F:monoatomic cation transmembrane transporter activity"/>
    <property type="evidence" value="ECO:0007669"/>
    <property type="project" value="InterPro"/>
</dbReference>
<reference evidence="10" key="1">
    <citation type="submission" date="2017-11" db="EMBL/GenBank/DDBJ databases">
        <authorList>
            <person name="Watanabe M."/>
            <person name="Kojima H."/>
        </authorList>
    </citation>
    <scope>NUCLEOTIDE SEQUENCE [LARGE SCALE GENOMIC DNA]</scope>
    <source>
        <strain evidence="10">Tokyo 01</strain>
    </source>
</reference>
<dbReference type="OrthoDB" id="9765532at2"/>
<keyword evidence="5 7" id="KW-1133">Transmembrane helix</keyword>
<feature type="transmembrane region" description="Helical" evidence="7">
    <location>
        <begin position="93"/>
        <end position="117"/>
    </location>
</feature>
<dbReference type="PANTHER" id="PTHR43652">
    <property type="entry name" value="BASIC AMINO ACID ANTIPORTER YFCC-RELATED"/>
    <property type="match status" value="1"/>
</dbReference>
<dbReference type="PROSITE" id="PS01271">
    <property type="entry name" value="NA_SULFATE"/>
    <property type="match status" value="1"/>
</dbReference>
<comment type="subcellular location">
    <subcellularLocation>
        <location evidence="1">Membrane</location>
        <topology evidence="1">Multi-pass membrane protein</topology>
    </subcellularLocation>
</comment>
<dbReference type="InterPro" id="IPR004680">
    <property type="entry name" value="Cit_transptr-like_dom"/>
</dbReference>
<feature type="domain" description="RCK C-terminal" evidence="8">
    <location>
        <begin position="298"/>
        <end position="383"/>
    </location>
</feature>
<dbReference type="Pfam" id="PF03600">
    <property type="entry name" value="CitMHS"/>
    <property type="match status" value="1"/>
</dbReference>
<feature type="transmembrane region" description="Helical" evidence="7">
    <location>
        <begin position="179"/>
        <end position="195"/>
    </location>
</feature>
<dbReference type="CDD" id="cd01115">
    <property type="entry name" value="SLC13_permease"/>
    <property type="match status" value="1"/>
</dbReference>
<feature type="transmembrane region" description="Helical" evidence="7">
    <location>
        <begin position="54"/>
        <end position="73"/>
    </location>
</feature>
<evidence type="ECO:0000259" key="8">
    <source>
        <dbReference type="PROSITE" id="PS51202"/>
    </source>
</evidence>
<evidence type="ECO:0000256" key="6">
    <source>
        <dbReference type="ARBA" id="ARBA00023136"/>
    </source>
</evidence>
<organism evidence="9 10">
    <name type="scientific">Desulfonema ishimotonii</name>
    <dbReference type="NCBI Taxonomy" id="45657"/>
    <lineage>
        <taxon>Bacteria</taxon>
        <taxon>Pseudomonadati</taxon>
        <taxon>Thermodesulfobacteriota</taxon>
        <taxon>Desulfobacteria</taxon>
        <taxon>Desulfobacterales</taxon>
        <taxon>Desulfococcaceae</taxon>
        <taxon>Desulfonema</taxon>
    </lineage>
</organism>
<evidence type="ECO:0000256" key="5">
    <source>
        <dbReference type="ARBA" id="ARBA00022989"/>
    </source>
</evidence>
<keyword evidence="3 7" id="KW-0812">Transmembrane</keyword>
<feature type="transmembrane region" description="Helical" evidence="7">
    <location>
        <begin position="445"/>
        <end position="464"/>
    </location>
</feature>
<feature type="transmembrane region" description="Helical" evidence="7">
    <location>
        <begin position="138"/>
        <end position="159"/>
    </location>
</feature>
<feature type="transmembrane region" description="Helical" evidence="7">
    <location>
        <begin position="476"/>
        <end position="497"/>
    </location>
</feature>
<dbReference type="InterPro" id="IPR051679">
    <property type="entry name" value="DASS-Related_Transporters"/>
</dbReference>
<accession>A0A401G4J2</accession>
<dbReference type="PANTHER" id="PTHR43652:SF2">
    <property type="entry name" value="BASIC AMINO ACID ANTIPORTER YFCC-RELATED"/>
    <property type="match status" value="1"/>
</dbReference>
<dbReference type="GO" id="GO:0005886">
    <property type="term" value="C:plasma membrane"/>
    <property type="evidence" value="ECO:0007669"/>
    <property type="project" value="TreeGrafter"/>
</dbReference>
<reference evidence="10" key="2">
    <citation type="submission" date="2019-01" db="EMBL/GenBank/DDBJ databases">
        <title>Genome sequence of Desulfonema ishimotonii strain Tokyo 01.</title>
        <authorList>
            <person name="Fukui M."/>
        </authorList>
    </citation>
    <scope>NUCLEOTIDE SEQUENCE [LARGE SCALE GENOMIC DNA]</scope>
    <source>
        <strain evidence="10">Tokyo 01</strain>
    </source>
</reference>
<keyword evidence="2" id="KW-0813">Transport</keyword>
<dbReference type="PROSITE" id="PS51202">
    <property type="entry name" value="RCK_C"/>
    <property type="match status" value="1"/>
</dbReference>
<gene>
    <name evidence="9" type="ORF">DENIS_5154</name>
</gene>
<dbReference type="InterPro" id="IPR031312">
    <property type="entry name" value="Na/sul_symport_CS"/>
</dbReference>
<dbReference type="SUPFAM" id="SSF116726">
    <property type="entry name" value="TrkA C-terminal domain-like"/>
    <property type="match status" value="2"/>
</dbReference>
<keyword evidence="4" id="KW-0677">Repeat</keyword>
<dbReference type="RefSeq" id="WP_124331136.1">
    <property type="nucleotide sequence ID" value="NZ_BEXT01000001.1"/>
</dbReference>
<proteinExistence type="predicted"/>
<evidence type="ECO:0000256" key="2">
    <source>
        <dbReference type="ARBA" id="ARBA00022448"/>
    </source>
</evidence>
<dbReference type="Gene3D" id="3.30.70.1450">
    <property type="entry name" value="Regulator of K+ conductance, C-terminal domain"/>
    <property type="match status" value="2"/>
</dbReference>
<keyword evidence="6 7" id="KW-0472">Membrane</keyword>
<comment type="caution">
    <text evidence="9">The sequence shown here is derived from an EMBL/GenBank/DDBJ whole genome shotgun (WGS) entry which is preliminary data.</text>
</comment>
<evidence type="ECO:0000256" key="4">
    <source>
        <dbReference type="ARBA" id="ARBA00022737"/>
    </source>
</evidence>